<sequence>MVIQLKFYILKNMMILNICSIHLLILQEEKHLLLTFSDDYKAYKAQTPRYLNNGKLSRIYRGIYMGEKNFSS</sequence>
<keyword evidence="1" id="KW-1133">Transmembrane helix</keyword>
<dbReference type="AlphaFoldDB" id="A0A1L5FCX1"/>
<evidence type="ECO:0000313" key="2">
    <source>
        <dbReference type="EMBL" id="APM40862.1"/>
    </source>
</evidence>
<name>A0A1L5FCX1_CLOKL</name>
<organism evidence="2 3">
    <name type="scientific">Clostridium kluyveri</name>
    <dbReference type="NCBI Taxonomy" id="1534"/>
    <lineage>
        <taxon>Bacteria</taxon>
        <taxon>Bacillati</taxon>
        <taxon>Bacillota</taxon>
        <taxon>Clostridia</taxon>
        <taxon>Eubacteriales</taxon>
        <taxon>Clostridiaceae</taxon>
        <taxon>Clostridium</taxon>
    </lineage>
</organism>
<accession>A0A1L5FCX1</accession>
<evidence type="ECO:0000313" key="3">
    <source>
        <dbReference type="Proteomes" id="UP000184604"/>
    </source>
</evidence>
<dbReference type="EMBL" id="CP018335">
    <property type="protein sequence ID" value="APM40862.1"/>
    <property type="molecule type" value="Genomic_DNA"/>
</dbReference>
<protein>
    <submittedName>
        <fullName evidence="2">Uncharacterized protein</fullName>
    </submittedName>
</protein>
<evidence type="ECO:0000256" key="1">
    <source>
        <dbReference type="SAM" id="Phobius"/>
    </source>
</evidence>
<keyword evidence="1" id="KW-0472">Membrane</keyword>
<keyword evidence="1" id="KW-0812">Transmembrane</keyword>
<feature type="transmembrane region" description="Helical" evidence="1">
    <location>
        <begin position="7"/>
        <end position="26"/>
    </location>
</feature>
<dbReference type="Proteomes" id="UP000184604">
    <property type="component" value="Chromosome"/>
</dbReference>
<gene>
    <name evidence="2" type="ORF">BS101_20190</name>
</gene>
<proteinExistence type="predicted"/>
<reference evidence="2 3" key="1">
    <citation type="submission" date="2016-12" db="EMBL/GenBank/DDBJ databases">
        <title>Complete genome sequence of Clostridium kluyveri JZZ isolated from the pit mud of a Chinese flavor liquor-making factory.</title>
        <authorList>
            <person name="Wang Y."/>
        </authorList>
    </citation>
    <scope>NUCLEOTIDE SEQUENCE [LARGE SCALE GENOMIC DNA]</scope>
    <source>
        <strain evidence="2 3">JZZ</strain>
    </source>
</reference>